<gene>
    <name evidence="2" type="ORF">NMK71_08865</name>
</gene>
<evidence type="ECO:0008006" key="4">
    <source>
        <dbReference type="Google" id="ProtNLM"/>
    </source>
</evidence>
<evidence type="ECO:0000313" key="3">
    <source>
        <dbReference type="Proteomes" id="UP001152599"/>
    </source>
</evidence>
<organism evidence="2 3">
    <name type="scientific">Profundicola chukchiensis</name>
    <dbReference type="NCBI Taxonomy" id="2961959"/>
    <lineage>
        <taxon>Bacteria</taxon>
        <taxon>Pseudomonadati</taxon>
        <taxon>Bacteroidota</taxon>
        <taxon>Flavobacteriia</taxon>
        <taxon>Flavobacteriales</taxon>
        <taxon>Weeksellaceae</taxon>
        <taxon>Profundicola</taxon>
    </lineage>
</organism>
<evidence type="ECO:0000256" key="1">
    <source>
        <dbReference type="SAM" id="SignalP"/>
    </source>
</evidence>
<dbReference type="Proteomes" id="UP001152599">
    <property type="component" value="Unassembled WGS sequence"/>
</dbReference>
<feature type="chain" id="PRO_5040729819" description="Outer membrane protein beta-barrel domain-containing protein" evidence="1">
    <location>
        <begin position="22"/>
        <end position="173"/>
    </location>
</feature>
<evidence type="ECO:0000313" key="2">
    <source>
        <dbReference type="EMBL" id="MDG4946523.1"/>
    </source>
</evidence>
<keyword evidence="3" id="KW-1185">Reference proteome</keyword>
<protein>
    <recommendedName>
        <fullName evidence="4">Outer membrane protein beta-barrel domain-containing protein</fullName>
    </recommendedName>
</protein>
<name>A0A9X4MX59_9FLAO</name>
<dbReference type="AlphaFoldDB" id="A0A9X4MX59"/>
<keyword evidence="1" id="KW-0732">Signal</keyword>
<comment type="caution">
    <text evidence="2">The sequence shown here is derived from an EMBL/GenBank/DDBJ whole genome shotgun (WGS) entry which is preliminary data.</text>
</comment>
<accession>A0A9X4MX59</accession>
<dbReference type="RefSeq" id="WP_304417053.1">
    <property type="nucleotide sequence ID" value="NZ_JANAIE010000004.1"/>
</dbReference>
<reference evidence="2" key="1">
    <citation type="submission" date="2022-07" db="EMBL/GenBank/DDBJ databases">
        <title>Description and genome-wide analysis of Profundicola chukchiensis gen. nov., sp. nov., marine bacteria isolated from bottom sediments of the Chukchi Sea.</title>
        <authorList>
            <person name="Romanenko L."/>
            <person name="Otstavnykh N."/>
            <person name="Kurilenko V."/>
            <person name="Eremeev V."/>
            <person name="Velansky P."/>
            <person name="Mikhailov V."/>
            <person name="Isaeva M."/>
        </authorList>
    </citation>
    <scope>NUCLEOTIDE SEQUENCE</scope>
    <source>
        <strain evidence="2">KMM 9713</strain>
    </source>
</reference>
<feature type="signal peptide" evidence="1">
    <location>
        <begin position="1"/>
        <end position="21"/>
    </location>
</feature>
<sequence length="173" mass="18733">MKKILSLVVLVATLQFGFSQISVGSNVTEGKWRVGGGLGLNFGNNGYFGLNIAPSAGYMITPKLEAGVSAGYQYSKSDYYKSNLFSGGPYMNYHVFDGLFARGHFEHFTGNQKILSNNHEISIDESALWLGGGYSTPGPVRFQVGIMYNVLHDEDDSVFSSPVRPFGGVAISL</sequence>
<dbReference type="EMBL" id="JANCMU010000005">
    <property type="protein sequence ID" value="MDG4946523.1"/>
    <property type="molecule type" value="Genomic_DNA"/>
</dbReference>
<proteinExistence type="predicted"/>